<dbReference type="InterPro" id="IPR002372">
    <property type="entry name" value="PQQ_rpt_dom"/>
</dbReference>
<feature type="compositionally biased region" description="Low complexity" evidence="7">
    <location>
        <begin position="182"/>
        <end position="196"/>
    </location>
</feature>
<protein>
    <recommendedName>
        <fullName evidence="8">Pyrrolo-quinoline quinone repeat domain-containing protein</fullName>
    </recommendedName>
</protein>
<reference evidence="9 10" key="1">
    <citation type="submission" date="2019-05" db="EMBL/GenBank/DDBJ databases">
        <title>Sporisorium graminicola CBS 10092 draft sequencing and annotation.</title>
        <authorList>
            <person name="Solano-Gonzalez S."/>
            <person name="Caddick M.X."/>
            <person name="Darby A."/>
        </authorList>
    </citation>
    <scope>NUCLEOTIDE SEQUENCE [LARGE SCALE GENOMIC DNA]</scope>
    <source>
        <strain evidence="9 10">CBS 10092</strain>
    </source>
</reference>
<proteinExistence type="inferred from homology"/>
<accession>A0A4U7KQQ3</accession>
<evidence type="ECO:0000256" key="2">
    <source>
        <dbReference type="ARBA" id="ARBA00022490"/>
    </source>
</evidence>
<dbReference type="EMBL" id="SRRM01000016">
    <property type="protein sequence ID" value="TKY86633.1"/>
    <property type="molecule type" value="Genomic_DNA"/>
</dbReference>
<gene>
    <name evidence="9" type="ORF">EX895_004272</name>
</gene>
<dbReference type="GO" id="GO:0071013">
    <property type="term" value="C:catalytic step 2 spliceosome"/>
    <property type="evidence" value="ECO:0007669"/>
    <property type="project" value="TreeGrafter"/>
</dbReference>
<evidence type="ECO:0000256" key="1">
    <source>
        <dbReference type="ARBA" id="ARBA00004496"/>
    </source>
</evidence>
<dbReference type="InterPro" id="IPR018391">
    <property type="entry name" value="PQQ_b-propeller_rpt"/>
</dbReference>
<feature type="repeat" description="WD" evidence="6">
    <location>
        <begin position="480"/>
        <end position="521"/>
    </location>
</feature>
<keyword evidence="2" id="KW-0963">Cytoplasm</keyword>
<dbReference type="OrthoDB" id="1068471at2759"/>
<dbReference type="Pfam" id="PF13360">
    <property type="entry name" value="PQQ_2"/>
    <property type="match status" value="1"/>
</dbReference>
<dbReference type="CDD" id="cd00200">
    <property type="entry name" value="WD40"/>
    <property type="match status" value="1"/>
</dbReference>
<dbReference type="SUPFAM" id="SSF50978">
    <property type="entry name" value="WD40 repeat-like"/>
    <property type="match status" value="1"/>
</dbReference>
<keyword evidence="10" id="KW-1185">Reference proteome</keyword>
<dbReference type="PRINTS" id="PR00320">
    <property type="entry name" value="GPROTEINBRPT"/>
</dbReference>
<evidence type="ECO:0000313" key="10">
    <source>
        <dbReference type="Proteomes" id="UP000306050"/>
    </source>
</evidence>
<dbReference type="InterPro" id="IPR001680">
    <property type="entry name" value="WD40_rpt"/>
</dbReference>
<dbReference type="InterPro" id="IPR020472">
    <property type="entry name" value="WD40_PAC1"/>
</dbReference>
<dbReference type="PANTHER" id="PTHR22842:SF3">
    <property type="entry name" value="WD REPEAT DOMAIN-CONTAINING PROTEIN 83"/>
    <property type="match status" value="1"/>
</dbReference>
<dbReference type="PROSITE" id="PS50294">
    <property type="entry name" value="WD_REPEATS_REGION"/>
    <property type="match status" value="3"/>
</dbReference>
<feature type="region of interest" description="Disordered" evidence="7">
    <location>
        <begin position="267"/>
        <end position="288"/>
    </location>
</feature>
<dbReference type="GO" id="GO:0000398">
    <property type="term" value="P:mRNA splicing, via spliceosome"/>
    <property type="evidence" value="ECO:0007669"/>
    <property type="project" value="TreeGrafter"/>
</dbReference>
<dbReference type="GO" id="GO:0005737">
    <property type="term" value="C:cytoplasm"/>
    <property type="evidence" value="ECO:0007669"/>
    <property type="project" value="UniProtKB-SubCell"/>
</dbReference>
<dbReference type="Gene3D" id="3.10.350.10">
    <property type="entry name" value="LysM domain"/>
    <property type="match status" value="1"/>
</dbReference>
<comment type="similarity">
    <text evidence="5">Belongs to the WD repeat MORG1 family.</text>
</comment>
<name>A0A4U7KQQ3_9BASI</name>
<evidence type="ECO:0000256" key="7">
    <source>
        <dbReference type="SAM" id="MobiDB-lite"/>
    </source>
</evidence>
<dbReference type="Pfam" id="PF00400">
    <property type="entry name" value="WD40"/>
    <property type="match status" value="2"/>
</dbReference>
<feature type="compositionally biased region" description="Polar residues" evidence="7">
    <location>
        <begin position="154"/>
        <end position="172"/>
    </location>
</feature>
<dbReference type="KEGG" id="sgra:EX895_004272"/>
<dbReference type="AlphaFoldDB" id="A0A4U7KQQ3"/>
<feature type="domain" description="Pyrrolo-quinoline quinone repeat" evidence="8">
    <location>
        <begin position="595"/>
        <end position="733"/>
    </location>
</feature>
<comment type="caution">
    <text evidence="9">The sequence shown here is derived from an EMBL/GenBank/DDBJ whole genome shotgun (WGS) entry which is preliminary data.</text>
</comment>
<dbReference type="PROSITE" id="PS00678">
    <property type="entry name" value="WD_REPEATS_1"/>
    <property type="match status" value="1"/>
</dbReference>
<dbReference type="Proteomes" id="UP000306050">
    <property type="component" value="Chromosome SGRAM_3"/>
</dbReference>
<dbReference type="InterPro" id="IPR036779">
    <property type="entry name" value="LysM_dom_sf"/>
</dbReference>
<dbReference type="PANTHER" id="PTHR22842">
    <property type="entry name" value="WD40 REPEAT PROTEIN"/>
    <property type="match status" value="1"/>
</dbReference>
<dbReference type="InterPro" id="IPR019775">
    <property type="entry name" value="WD40_repeat_CS"/>
</dbReference>
<evidence type="ECO:0000256" key="5">
    <source>
        <dbReference type="ARBA" id="ARBA00038145"/>
    </source>
</evidence>
<dbReference type="InterPro" id="IPR015943">
    <property type="entry name" value="WD40/YVTN_repeat-like_dom_sf"/>
</dbReference>
<feature type="region of interest" description="Disordered" evidence="7">
    <location>
        <begin position="80"/>
        <end position="203"/>
    </location>
</feature>
<dbReference type="PROSITE" id="PS50082">
    <property type="entry name" value="WD_REPEATS_2"/>
    <property type="match status" value="4"/>
</dbReference>
<evidence type="ECO:0000313" key="9">
    <source>
        <dbReference type="EMBL" id="TKY86633.1"/>
    </source>
</evidence>
<dbReference type="GeneID" id="40727167"/>
<evidence type="ECO:0000256" key="3">
    <source>
        <dbReference type="ARBA" id="ARBA00022574"/>
    </source>
</evidence>
<evidence type="ECO:0000259" key="8">
    <source>
        <dbReference type="Pfam" id="PF13360"/>
    </source>
</evidence>
<keyword evidence="4" id="KW-0677">Repeat</keyword>
<dbReference type="RefSeq" id="XP_029738618.1">
    <property type="nucleotide sequence ID" value="XM_029884868.1"/>
</dbReference>
<feature type="repeat" description="WD" evidence="6">
    <location>
        <begin position="525"/>
        <end position="566"/>
    </location>
</feature>
<evidence type="ECO:0000256" key="4">
    <source>
        <dbReference type="ARBA" id="ARBA00022737"/>
    </source>
</evidence>
<sequence length="778" mass="83969">MQTQQQQLCLACSSTIPANAKPASVYKHGCCSRLVCGNCLTQTPRLTTFCPHCEDAHAAFKKGPRGDVTRVGQVVFDAESALGEPPQENEEAGSAPPPYSEVNGSSTFVVDDQDEEEEEQGRAETPKIGKAPSLLLRQASKSSAGAEVDVAPQTADTSNTSSNTEQASSGLTSFRRKVDPHTTPTSSSSSRTASPSHNDASTRQYWLRKTDTLQSIAIRFSVSTNELCLLNSLPRAVLSTSPHLLHTRPFILLPAYAVEKQLATNPGLLKSLEGPPRKSAQEKSSAARRSAEARFRATLARGGGGGGETPADEKAARAYVGLAEDEMRMVDFGEGLDEAGLPRGYESDAFAVGGANGQDVEMQEAQLDTARRLRFDAVLRHALAKWEMDSDWERMQRANGMDPSSVSRPFVASTSVSATASSSSTVQESKASGSMSHWFTRALHGTPQRGEPTFTRTKPRHVVSLSSPVKLPTLLKQTFTTAHKGPVNVVRYNTTGRYLLTGSSDRTIKLWNAASSEEQQAIKVYTEHTHEVLALDVSRDNSRFVSGGADKSVYVWDVATGSVVRRFNGHIGKVNDVRFGGKDEHGSVVVVGGVDGVVRMYDLRAQGAWRPIMELKDASDGVTSLSVQQDRVYSGSVDGKLRCYDLRAGQLRTDTFAAPITSIYPSCLGTSTLVATLDSTLRLLDSRDGTLLQSYRGHQHQQYRCRAVLTNEEDAVIAGDEAGDLVGWDVVSSERVSVGSKERAHGKAVLWVECNPQDAREMVSAGADGVVKVWSTSI</sequence>
<dbReference type="InterPro" id="IPR051980">
    <property type="entry name" value="WD_repeat_MORG1"/>
</dbReference>
<dbReference type="InterPro" id="IPR036322">
    <property type="entry name" value="WD40_repeat_dom_sf"/>
</dbReference>
<dbReference type="SMART" id="SM00320">
    <property type="entry name" value="WD40"/>
    <property type="match status" value="6"/>
</dbReference>
<feature type="repeat" description="WD" evidence="6">
    <location>
        <begin position="567"/>
        <end position="604"/>
    </location>
</feature>
<keyword evidence="3 6" id="KW-0853">WD repeat</keyword>
<dbReference type="SMART" id="SM00564">
    <property type="entry name" value="PQQ"/>
    <property type="match status" value="3"/>
</dbReference>
<evidence type="ECO:0000256" key="6">
    <source>
        <dbReference type="PROSITE-ProRule" id="PRU00221"/>
    </source>
</evidence>
<organism evidence="9 10">
    <name type="scientific">Sporisorium graminicola</name>
    <dbReference type="NCBI Taxonomy" id="280036"/>
    <lineage>
        <taxon>Eukaryota</taxon>
        <taxon>Fungi</taxon>
        <taxon>Dikarya</taxon>
        <taxon>Basidiomycota</taxon>
        <taxon>Ustilaginomycotina</taxon>
        <taxon>Ustilaginomycetes</taxon>
        <taxon>Ustilaginales</taxon>
        <taxon>Ustilaginaceae</taxon>
        <taxon>Sporisorium</taxon>
    </lineage>
</organism>
<comment type="subcellular location">
    <subcellularLocation>
        <location evidence="1">Cytoplasm</location>
    </subcellularLocation>
</comment>
<dbReference type="Gene3D" id="2.130.10.10">
    <property type="entry name" value="YVTN repeat-like/Quinoprotein amine dehydrogenase"/>
    <property type="match status" value="1"/>
</dbReference>
<feature type="repeat" description="WD" evidence="6">
    <location>
        <begin position="742"/>
        <end position="778"/>
    </location>
</feature>